<dbReference type="RefSeq" id="WP_160764217.1">
    <property type="nucleotide sequence ID" value="NZ_WUPT01000002.1"/>
</dbReference>
<dbReference type="EMBL" id="WUPT01000002">
    <property type="protein sequence ID" value="MXQ08280.1"/>
    <property type="molecule type" value="Genomic_DNA"/>
</dbReference>
<dbReference type="InterPro" id="IPR000836">
    <property type="entry name" value="PRTase_dom"/>
</dbReference>
<evidence type="ECO:0000259" key="2">
    <source>
        <dbReference type="Pfam" id="PF00156"/>
    </source>
</evidence>
<sequence>MSALQRALSVLYPDQCLICRNLVDQPGALCPDCWRGVPFVQGHVCDACGAPLPGQGDGAADHCDDCLTVARPWDKGRAVMLYRDAGRRFVLALKHGDRTDLAGPAARWLTERLRPLVECDAVVVPVPVHWSRLLRRRYNQAAEIARAMGPLLGVPAVPDALTRLRATAVQDGLGIDARFANVADAIVVAGAKRSALDGRTVILVDDVMTSGATLAAATTACHDAGASRVIVGVLARAVRSP</sequence>
<evidence type="ECO:0000313" key="5">
    <source>
        <dbReference type="Proteomes" id="UP000480350"/>
    </source>
</evidence>
<protein>
    <submittedName>
        <fullName evidence="4">ComF family protein</fullName>
    </submittedName>
</protein>
<reference evidence="4 5" key="2">
    <citation type="submission" date="2020-03" db="EMBL/GenBank/DDBJ databases">
        <title>Kangsaoukella pontilimi gen. nov., sp. nov., a new member of the family Rhodobacteraceae isolated from a tidal mudflat.</title>
        <authorList>
            <person name="Kim I.S."/>
        </authorList>
    </citation>
    <scope>NUCLEOTIDE SEQUENCE [LARGE SCALE GENOMIC DNA]</scope>
    <source>
        <strain evidence="4 5">GH1-50</strain>
    </source>
</reference>
<evidence type="ECO:0000259" key="3">
    <source>
        <dbReference type="Pfam" id="PF18912"/>
    </source>
</evidence>
<dbReference type="PANTHER" id="PTHR47505:SF1">
    <property type="entry name" value="DNA UTILIZATION PROTEIN YHGH"/>
    <property type="match status" value="1"/>
</dbReference>
<accession>A0A7C9MWC3</accession>
<comment type="similarity">
    <text evidence="1">Belongs to the ComF/GntX family.</text>
</comment>
<dbReference type="PANTHER" id="PTHR47505">
    <property type="entry name" value="DNA UTILIZATION PROTEIN YHGH"/>
    <property type="match status" value="1"/>
</dbReference>
<feature type="domain" description="Double zinc ribbon" evidence="3">
    <location>
        <begin position="8"/>
        <end position="67"/>
    </location>
</feature>
<dbReference type="Proteomes" id="UP000480350">
    <property type="component" value="Unassembled WGS sequence"/>
</dbReference>
<dbReference type="InterPro" id="IPR051910">
    <property type="entry name" value="ComF/GntX_DNA_util-trans"/>
</dbReference>
<organism evidence="4 5">
    <name type="scientific">Kangsaoukella pontilimi</name>
    <dbReference type="NCBI Taxonomy" id="2691042"/>
    <lineage>
        <taxon>Bacteria</taxon>
        <taxon>Pseudomonadati</taxon>
        <taxon>Pseudomonadota</taxon>
        <taxon>Alphaproteobacteria</taxon>
        <taxon>Rhodobacterales</taxon>
        <taxon>Paracoccaceae</taxon>
        <taxon>Kangsaoukella</taxon>
    </lineage>
</organism>
<comment type="caution">
    <text evidence="4">The sequence shown here is derived from an EMBL/GenBank/DDBJ whole genome shotgun (WGS) entry which is preliminary data.</text>
</comment>
<dbReference type="Gene3D" id="3.40.50.2020">
    <property type="match status" value="1"/>
</dbReference>
<name>A0A7C9MWC3_9RHOB</name>
<dbReference type="SUPFAM" id="SSF53271">
    <property type="entry name" value="PRTase-like"/>
    <property type="match status" value="1"/>
</dbReference>
<proteinExistence type="inferred from homology"/>
<keyword evidence="5" id="KW-1185">Reference proteome</keyword>
<dbReference type="Pfam" id="PF18912">
    <property type="entry name" value="DZR_2"/>
    <property type="match status" value="1"/>
</dbReference>
<reference evidence="4 5" key="1">
    <citation type="submission" date="2019-12" db="EMBL/GenBank/DDBJ databases">
        <authorList>
            <person name="Lee S.D."/>
        </authorList>
    </citation>
    <scope>NUCLEOTIDE SEQUENCE [LARGE SCALE GENOMIC DNA]</scope>
    <source>
        <strain evidence="4 5">GH1-50</strain>
    </source>
</reference>
<dbReference type="InterPro" id="IPR044005">
    <property type="entry name" value="DZR_2"/>
</dbReference>
<evidence type="ECO:0000313" key="4">
    <source>
        <dbReference type="EMBL" id="MXQ08280.1"/>
    </source>
</evidence>
<feature type="domain" description="Phosphoribosyltransferase" evidence="2">
    <location>
        <begin position="185"/>
        <end position="236"/>
    </location>
</feature>
<dbReference type="Pfam" id="PF00156">
    <property type="entry name" value="Pribosyltran"/>
    <property type="match status" value="1"/>
</dbReference>
<dbReference type="InterPro" id="IPR029057">
    <property type="entry name" value="PRTase-like"/>
</dbReference>
<evidence type="ECO:0000256" key="1">
    <source>
        <dbReference type="ARBA" id="ARBA00008007"/>
    </source>
</evidence>
<dbReference type="CDD" id="cd06223">
    <property type="entry name" value="PRTases_typeI"/>
    <property type="match status" value="1"/>
</dbReference>
<dbReference type="AlphaFoldDB" id="A0A7C9MWC3"/>
<gene>
    <name evidence="4" type="ORF">GQ651_10535</name>
</gene>